<gene>
    <name evidence="2" type="ORF">IAD12_00320</name>
</gene>
<dbReference type="SUPFAM" id="SSF54909">
    <property type="entry name" value="Dimeric alpha+beta barrel"/>
    <property type="match status" value="1"/>
</dbReference>
<dbReference type="AlphaFoldDB" id="A0A9D1HAK9"/>
<keyword evidence="2" id="KW-0560">Oxidoreductase</keyword>
<evidence type="ECO:0000259" key="1">
    <source>
        <dbReference type="PROSITE" id="PS51725"/>
    </source>
</evidence>
<sequence>MIVLNVYYKAKPGKREDFYRMVNNEGIPEKSREEEGNVKYEYFMSESDEDTVLLIEHWKDDDAFDFHTRQDYFKRLQEIKSEYVADVVIDRFEKQ</sequence>
<dbReference type="Proteomes" id="UP000824159">
    <property type="component" value="Unassembled WGS sequence"/>
</dbReference>
<dbReference type="EMBL" id="DVLX01000005">
    <property type="protein sequence ID" value="HIT98683.1"/>
    <property type="molecule type" value="Genomic_DNA"/>
</dbReference>
<reference evidence="2" key="1">
    <citation type="submission" date="2020-10" db="EMBL/GenBank/DDBJ databases">
        <authorList>
            <person name="Gilroy R."/>
        </authorList>
    </citation>
    <scope>NUCLEOTIDE SEQUENCE</scope>
    <source>
        <strain evidence="2">CHK176-22527</strain>
    </source>
</reference>
<dbReference type="PANTHER" id="PTHR33336:SF3">
    <property type="entry name" value="ABM DOMAIN-CONTAINING PROTEIN"/>
    <property type="match status" value="1"/>
</dbReference>
<proteinExistence type="predicted"/>
<name>A0A9D1HAK9_9FIRM</name>
<dbReference type="PROSITE" id="PS51725">
    <property type="entry name" value="ABM"/>
    <property type="match status" value="1"/>
</dbReference>
<evidence type="ECO:0000313" key="3">
    <source>
        <dbReference type="Proteomes" id="UP000824159"/>
    </source>
</evidence>
<dbReference type="GO" id="GO:0004497">
    <property type="term" value="F:monooxygenase activity"/>
    <property type="evidence" value="ECO:0007669"/>
    <property type="project" value="UniProtKB-KW"/>
</dbReference>
<dbReference type="Gene3D" id="3.30.70.100">
    <property type="match status" value="1"/>
</dbReference>
<feature type="domain" description="ABM" evidence="1">
    <location>
        <begin position="2"/>
        <end position="92"/>
    </location>
</feature>
<protein>
    <submittedName>
        <fullName evidence="2">Antibiotic biosynthesis monooxygenase</fullName>
    </submittedName>
</protein>
<dbReference type="InterPro" id="IPR007138">
    <property type="entry name" value="ABM_dom"/>
</dbReference>
<evidence type="ECO:0000313" key="2">
    <source>
        <dbReference type="EMBL" id="HIT98683.1"/>
    </source>
</evidence>
<organism evidence="2 3">
    <name type="scientific">Candidatus Allocopromorpha excrementavium</name>
    <dbReference type="NCBI Taxonomy" id="2840741"/>
    <lineage>
        <taxon>Bacteria</taxon>
        <taxon>Bacillati</taxon>
        <taxon>Bacillota</taxon>
        <taxon>Clostridia</taxon>
        <taxon>Eubacteriales</taxon>
        <taxon>Eubacteriaceae</taxon>
        <taxon>Eubacteriaceae incertae sedis</taxon>
        <taxon>Candidatus Allocopromorpha</taxon>
    </lineage>
</organism>
<dbReference type="InterPro" id="IPR011008">
    <property type="entry name" value="Dimeric_a/b-barrel"/>
</dbReference>
<keyword evidence="2" id="KW-0503">Monooxygenase</keyword>
<accession>A0A9D1HAK9</accession>
<comment type="caution">
    <text evidence="2">The sequence shown here is derived from an EMBL/GenBank/DDBJ whole genome shotgun (WGS) entry which is preliminary data.</text>
</comment>
<dbReference type="InterPro" id="IPR050744">
    <property type="entry name" value="AI-2_Isomerase_LsrG"/>
</dbReference>
<dbReference type="Pfam" id="PF03992">
    <property type="entry name" value="ABM"/>
    <property type="match status" value="1"/>
</dbReference>
<dbReference type="PANTHER" id="PTHR33336">
    <property type="entry name" value="QUINOL MONOOXYGENASE YGIN-RELATED"/>
    <property type="match status" value="1"/>
</dbReference>
<reference evidence="2" key="2">
    <citation type="journal article" date="2021" name="PeerJ">
        <title>Extensive microbial diversity within the chicken gut microbiome revealed by metagenomics and culture.</title>
        <authorList>
            <person name="Gilroy R."/>
            <person name="Ravi A."/>
            <person name="Getino M."/>
            <person name="Pursley I."/>
            <person name="Horton D.L."/>
            <person name="Alikhan N.F."/>
            <person name="Baker D."/>
            <person name="Gharbi K."/>
            <person name="Hall N."/>
            <person name="Watson M."/>
            <person name="Adriaenssens E.M."/>
            <person name="Foster-Nyarko E."/>
            <person name="Jarju S."/>
            <person name="Secka A."/>
            <person name="Antonio M."/>
            <person name="Oren A."/>
            <person name="Chaudhuri R.R."/>
            <person name="La Ragione R."/>
            <person name="Hildebrand F."/>
            <person name="Pallen M.J."/>
        </authorList>
    </citation>
    <scope>NUCLEOTIDE SEQUENCE</scope>
    <source>
        <strain evidence="2">CHK176-22527</strain>
    </source>
</reference>